<feature type="compositionally biased region" description="Basic and acidic residues" evidence="1">
    <location>
        <begin position="31"/>
        <end position="42"/>
    </location>
</feature>
<evidence type="ECO:0000256" key="1">
    <source>
        <dbReference type="SAM" id="MobiDB-lite"/>
    </source>
</evidence>
<name>A0A835V794_VANPL</name>
<sequence length="69" mass="7376">MLGTSANPHIWQCSFPESDRTGGPSGVWNGKKSERKAEEIEKGSPQGSAKSTALIPGPRVVWPTTRVAN</sequence>
<comment type="caution">
    <text evidence="2">The sequence shown here is derived from an EMBL/GenBank/DDBJ whole genome shotgun (WGS) entry which is preliminary data.</text>
</comment>
<protein>
    <submittedName>
        <fullName evidence="2">Uncharacterized protein</fullName>
    </submittedName>
</protein>
<dbReference type="Proteomes" id="UP000639772">
    <property type="component" value="Chromosome 3"/>
</dbReference>
<evidence type="ECO:0000313" key="3">
    <source>
        <dbReference type="Proteomes" id="UP000639772"/>
    </source>
</evidence>
<organism evidence="2 3">
    <name type="scientific">Vanilla planifolia</name>
    <name type="common">Vanilla</name>
    <dbReference type="NCBI Taxonomy" id="51239"/>
    <lineage>
        <taxon>Eukaryota</taxon>
        <taxon>Viridiplantae</taxon>
        <taxon>Streptophyta</taxon>
        <taxon>Embryophyta</taxon>
        <taxon>Tracheophyta</taxon>
        <taxon>Spermatophyta</taxon>
        <taxon>Magnoliopsida</taxon>
        <taxon>Liliopsida</taxon>
        <taxon>Asparagales</taxon>
        <taxon>Orchidaceae</taxon>
        <taxon>Vanilloideae</taxon>
        <taxon>Vanilleae</taxon>
        <taxon>Vanilla</taxon>
    </lineage>
</organism>
<dbReference type="EMBL" id="JADCNM010000003">
    <property type="protein sequence ID" value="KAG0490104.1"/>
    <property type="molecule type" value="Genomic_DNA"/>
</dbReference>
<gene>
    <name evidence="2" type="ORF">HPP92_006967</name>
</gene>
<accession>A0A835V794</accession>
<feature type="region of interest" description="Disordered" evidence="1">
    <location>
        <begin position="1"/>
        <end position="69"/>
    </location>
</feature>
<reference evidence="2 3" key="1">
    <citation type="journal article" date="2020" name="Nat. Food">
        <title>A phased Vanilla planifolia genome enables genetic improvement of flavour and production.</title>
        <authorList>
            <person name="Hasing T."/>
            <person name="Tang H."/>
            <person name="Brym M."/>
            <person name="Khazi F."/>
            <person name="Huang T."/>
            <person name="Chambers A.H."/>
        </authorList>
    </citation>
    <scope>NUCLEOTIDE SEQUENCE [LARGE SCALE GENOMIC DNA]</scope>
    <source>
        <tissue evidence="2">Leaf</tissue>
    </source>
</reference>
<evidence type="ECO:0000313" key="2">
    <source>
        <dbReference type="EMBL" id="KAG0490104.1"/>
    </source>
</evidence>
<dbReference type="AlphaFoldDB" id="A0A835V794"/>
<proteinExistence type="predicted"/>